<protein>
    <submittedName>
        <fullName evidence="2">Uncharacterized protein</fullName>
    </submittedName>
</protein>
<dbReference type="Proteomes" id="UP000663860">
    <property type="component" value="Unassembled WGS sequence"/>
</dbReference>
<sequence length="198" mass="22883">MSTDAVRPVQPDDDQYSLRVVDTGSSAKDPILDLDPFTSIAPIDHSLTDSLQYVRDNPNKKYILVMILRNNTPPEIEQIIRNNLRSFMNLYMVHLFFTNGSRFHDEWRSRHAPLIHSCRSITANISRDVRTICGAFCDLNIEFCDDRLQDCQQQQERSIGNTFHHQKITYINLKQHYTDRQLKECTQISGAVSVPNSN</sequence>
<evidence type="ECO:0000313" key="1">
    <source>
        <dbReference type="EMBL" id="CAF1371185.1"/>
    </source>
</evidence>
<organism evidence="2 3">
    <name type="scientific">Adineta steineri</name>
    <dbReference type="NCBI Taxonomy" id="433720"/>
    <lineage>
        <taxon>Eukaryota</taxon>
        <taxon>Metazoa</taxon>
        <taxon>Spiralia</taxon>
        <taxon>Gnathifera</taxon>
        <taxon>Rotifera</taxon>
        <taxon>Eurotatoria</taxon>
        <taxon>Bdelloidea</taxon>
        <taxon>Adinetida</taxon>
        <taxon>Adinetidae</taxon>
        <taxon>Adineta</taxon>
    </lineage>
</organism>
<name>A0A819IKU7_9BILA</name>
<gene>
    <name evidence="1" type="ORF">IZO911_LOCUS37869</name>
    <name evidence="2" type="ORF">KXQ929_LOCUS23490</name>
</gene>
<evidence type="ECO:0000313" key="2">
    <source>
        <dbReference type="EMBL" id="CAF3913530.1"/>
    </source>
</evidence>
<dbReference type="AlphaFoldDB" id="A0A819IKU7"/>
<comment type="caution">
    <text evidence="2">The sequence shown here is derived from an EMBL/GenBank/DDBJ whole genome shotgun (WGS) entry which is preliminary data.</text>
</comment>
<accession>A0A819IKU7</accession>
<dbReference type="EMBL" id="CAJOBB010001871">
    <property type="protein sequence ID" value="CAF3913530.1"/>
    <property type="molecule type" value="Genomic_DNA"/>
</dbReference>
<proteinExistence type="predicted"/>
<dbReference type="EMBL" id="CAJNOE010000993">
    <property type="protein sequence ID" value="CAF1371185.1"/>
    <property type="molecule type" value="Genomic_DNA"/>
</dbReference>
<evidence type="ECO:0000313" key="3">
    <source>
        <dbReference type="Proteomes" id="UP000663868"/>
    </source>
</evidence>
<dbReference type="Proteomes" id="UP000663868">
    <property type="component" value="Unassembled WGS sequence"/>
</dbReference>
<reference evidence="2" key="1">
    <citation type="submission" date="2021-02" db="EMBL/GenBank/DDBJ databases">
        <authorList>
            <person name="Nowell W R."/>
        </authorList>
    </citation>
    <scope>NUCLEOTIDE SEQUENCE</scope>
</reference>